<dbReference type="EMBL" id="JACYTR010000006">
    <property type="protein sequence ID" value="MBD8525090.1"/>
    <property type="molecule type" value="Genomic_DNA"/>
</dbReference>
<evidence type="ECO:0000256" key="1">
    <source>
        <dbReference type="ARBA" id="ARBA00006611"/>
    </source>
</evidence>
<protein>
    <submittedName>
        <fullName evidence="5">Type II/IV secretion system protein</fullName>
    </submittedName>
</protein>
<dbReference type="GO" id="GO:0005886">
    <property type="term" value="C:plasma membrane"/>
    <property type="evidence" value="ECO:0007669"/>
    <property type="project" value="TreeGrafter"/>
</dbReference>
<proteinExistence type="inferred from homology"/>
<dbReference type="RefSeq" id="WP_192028435.1">
    <property type="nucleotide sequence ID" value="NZ_JACYTR010000006.1"/>
</dbReference>
<comment type="caution">
    <text evidence="5">The sequence shown here is derived from an EMBL/GenBank/DDBJ whole genome shotgun (WGS) entry which is preliminary data.</text>
</comment>
<dbReference type="GO" id="GO:0005524">
    <property type="term" value="F:ATP binding"/>
    <property type="evidence" value="ECO:0007669"/>
    <property type="project" value="UniProtKB-KW"/>
</dbReference>
<dbReference type="InterPro" id="IPR037257">
    <property type="entry name" value="T2SS_E_N_sf"/>
</dbReference>
<dbReference type="SUPFAM" id="SSF52540">
    <property type="entry name" value="P-loop containing nucleoside triphosphate hydrolases"/>
    <property type="match status" value="1"/>
</dbReference>
<dbReference type="GO" id="GO:0016887">
    <property type="term" value="F:ATP hydrolysis activity"/>
    <property type="evidence" value="ECO:0007669"/>
    <property type="project" value="TreeGrafter"/>
</dbReference>
<dbReference type="Pfam" id="PF05157">
    <property type="entry name" value="MshEN"/>
    <property type="match status" value="1"/>
</dbReference>
<keyword evidence="3" id="KW-0067">ATP-binding</keyword>
<dbReference type="AlphaFoldDB" id="A0AAW3ZG26"/>
<accession>A0AAW3ZG26</accession>
<evidence type="ECO:0000259" key="4">
    <source>
        <dbReference type="PROSITE" id="PS00662"/>
    </source>
</evidence>
<feature type="domain" description="Bacterial type II secretion system protein E" evidence="4">
    <location>
        <begin position="375"/>
        <end position="389"/>
    </location>
</feature>
<gene>
    <name evidence="5" type="ORF">IFO71_04980</name>
</gene>
<dbReference type="CDD" id="cd01129">
    <property type="entry name" value="PulE-GspE-like"/>
    <property type="match status" value="1"/>
</dbReference>
<dbReference type="InterPro" id="IPR027417">
    <property type="entry name" value="P-loop_NTPase"/>
</dbReference>
<evidence type="ECO:0000256" key="2">
    <source>
        <dbReference type="ARBA" id="ARBA00022741"/>
    </source>
</evidence>
<keyword evidence="2" id="KW-0547">Nucleotide-binding</keyword>
<reference evidence="5 6" key="1">
    <citation type="submission" date="2020-09" db="EMBL/GenBank/DDBJ databases">
        <title>Pseudoxanthomonas sp. CAU 1598 isolated from sand of Yaerae Beach.</title>
        <authorList>
            <person name="Kim W."/>
        </authorList>
    </citation>
    <scope>NUCLEOTIDE SEQUENCE [LARGE SCALE GENOMIC DNA]</scope>
    <source>
        <strain evidence="5 6">CAU 1598</strain>
    </source>
</reference>
<dbReference type="InterPro" id="IPR001482">
    <property type="entry name" value="T2SS/T4SS_dom"/>
</dbReference>
<keyword evidence="6" id="KW-1185">Reference proteome</keyword>
<comment type="similarity">
    <text evidence="1">Belongs to the GSP E family.</text>
</comment>
<dbReference type="Pfam" id="PF00437">
    <property type="entry name" value="T2SSE"/>
    <property type="match status" value="1"/>
</dbReference>
<sequence>MDKSSQIALLDNPTALQRYLERGQPPDSAPRLDRQAWCERVADEDAAQVFSAAEAIGLPLARLDGIEVDQAVLNLIPAERARQLSALPLLQHAKGLLVAVDNLSDASALAALDFLSQWPVSLVIATSSDIRNAIARLYDNAEDAEIARQLGLGGGKKIEDNPREYERLAQEKPTVKLIHGVMEQALYRRASDIHFRPNSKHLDLLYRIDDELVLVRSFLRELAPALVSRIKVLGKMNLAEHRQAQDGRTRLRTDEGKEIDLRISVMPTVHGESVVIRLLDTEQSLKTIDQIGLSPLDRDHMTDLLNRSHGLFLATGPTGCGKSTTLYAMLLELRKQNINILTIEDPVEYQIDDVQQMQVNRAAGFTFARALRNFLRHDPDAIMVGEIRDGETANVAVESSLTGHLVLSTLHTNTAATAVTRLLDLGVEPFLLRASLAAVMAQRLVRLNCAYCSQVEQIEPLIRKTLGVAEHETFYRGSGCSRCNGLGVFGRAAVYELLFISEPLRKRICHGAEADQIHQQAVAEGMVPITERAIEMARAGTISLTEAFRVRAV</sequence>
<dbReference type="Gene3D" id="3.40.50.300">
    <property type="entry name" value="P-loop containing nucleotide triphosphate hydrolases"/>
    <property type="match status" value="1"/>
</dbReference>
<dbReference type="PROSITE" id="PS00662">
    <property type="entry name" value="T2SP_E"/>
    <property type="match status" value="1"/>
</dbReference>
<evidence type="ECO:0000313" key="6">
    <source>
        <dbReference type="Proteomes" id="UP000613768"/>
    </source>
</evidence>
<evidence type="ECO:0000256" key="3">
    <source>
        <dbReference type="ARBA" id="ARBA00022840"/>
    </source>
</evidence>
<dbReference type="PANTHER" id="PTHR30258">
    <property type="entry name" value="TYPE II SECRETION SYSTEM PROTEIN GSPE-RELATED"/>
    <property type="match status" value="1"/>
</dbReference>
<evidence type="ECO:0000313" key="5">
    <source>
        <dbReference type="EMBL" id="MBD8525090.1"/>
    </source>
</evidence>
<dbReference type="SUPFAM" id="SSF160246">
    <property type="entry name" value="EspE N-terminal domain-like"/>
    <property type="match status" value="1"/>
</dbReference>
<organism evidence="5 6">
    <name type="scientific">Pseudomarimonas arenosa</name>
    <dbReference type="NCBI Taxonomy" id="2774145"/>
    <lineage>
        <taxon>Bacteria</taxon>
        <taxon>Pseudomonadati</taxon>
        <taxon>Pseudomonadota</taxon>
        <taxon>Gammaproteobacteria</taxon>
        <taxon>Lysobacterales</taxon>
        <taxon>Lysobacteraceae</taxon>
        <taxon>Pseudomarimonas</taxon>
    </lineage>
</organism>
<dbReference type="Proteomes" id="UP000613768">
    <property type="component" value="Unassembled WGS sequence"/>
</dbReference>
<dbReference type="PANTHER" id="PTHR30258:SF2">
    <property type="entry name" value="COMG OPERON PROTEIN 1"/>
    <property type="match status" value="1"/>
</dbReference>
<name>A0AAW3ZG26_9GAMM</name>
<dbReference type="Gene3D" id="3.30.300.160">
    <property type="entry name" value="Type II secretion system, protein E, N-terminal domain"/>
    <property type="match status" value="1"/>
</dbReference>
<dbReference type="Gene3D" id="3.30.450.90">
    <property type="match status" value="1"/>
</dbReference>
<dbReference type="InterPro" id="IPR007831">
    <property type="entry name" value="T2SS_GspE_N"/>
</dbReference>